<evidence type="ECO:0000259" key="3">
    <source>
        <dbReference type="PROSITE" id="PS51755"/>
    </source>
</evidence>
<evidence type="ECO:0000313" key="4">
    <source>
        <dbReference type="EMBL" id="HIQ68662.1"/>
    </source>
</evidence>
<dbReference type="EMBL" id="DVFK01000119">
    <property type="protein sequence ID" value="HIQ68662.1"/>
    <property type="molecule type" value="Genomic_DNA"/>
</dbReference>
<dbReference type="GO" id="GO:0003677">
    <property type="term" value="F:DNA binding"/>
    <property type="evidence" value="ECO:0007669"/>
    <property type="project" value="UniProtKB-UniRule"/>
</dbReference>
<organism evidence="4 5">
    <name type="scientific">Candidatus Faecousia excrementigallinarum</name>
    <dbReference type="NCBI Taxonomy" id="2840806"/>
    <lineage>
        <taxon>Bacteria</taxon>
        <taxon>Bacillati</taxon>
        <taxon>Bacillota</taxon>
        <taxon>Clostridia</taxon>
        <taxon>Eubacteriales</taxon>
        <taxon>Oscillospiraceae</taxon>
        <taxon>Faecousia</taxon>
    </lineage>
</organism>
<dbReference type="Pfam" id="PF00486">
    <property type="entry name" value="Trans_reg_C"/>
    <property type="match status" value="1"/>
</dbReference>
<evidence type="ECO:0000256" key="2">
    <source>
        <dbReference type="PROSITE-ProRule" id="PRU01091"/>
    </source>
</evidence>
<dbReference type="GO" id="GO:0000160">
    <property type="term" value="P:phosphorelay signal transduction system"/>
    <property type="evidence" value="ECO:0007669"/>
    <property type="project" value="InterPro"/>
</dbReference>
<dbReference type="CDD" id="cd00383">
    <property type="entry name" value="trans_reg_C"/>
    <property type="match status" value="1"/>
</dbReference>
<feature type="DNA-binding region" description="OmpR/PhoB-type" evidence="2">
    <location>
        <begin position="1"/>
        <end position="47"/>
    </location>
</feature>
<reference evidence="4" key="2">
    <citation type="journal article" date="2021" name="PeerJ">
        <title>Extensive microbial diversity within the chicken gut microbiome revealed by metagenomics and culture.</title>
        <authorList>
            <person name="Gilroy R."/>
            <person name="Ravi A."/>
            <person name="Getino M."/>
            <person name="Pursley I."/>
            <person name="Horton D.L."/>
            <person name="Alikhan N.F."/>
            <person name="Baker D."/>
            <person name="Gharbi K."/>
            <person name="Hall N."/>
            <person name="Watson M."/>
            <person name="Adriaenssens E.M."/>
            <person name="Foster-Nyarko E."/>
            <person name="Jarju S."/>
            <person name="Secka A."/>
            <person name="Antonio M."/>
            <person name="Oren A."/>
            <person name="Chaudhuri R.R."/>
            <person name="La Ragione R."/>
            <person name="Hildebrand F."/>
            <person name="Pallen M.J."/>
        </authorList>
    </citation>
    <scope>NUCLEOTIDE SEQUENCE</scope>
    <source>
        <strain evidence="4">13361</strain>
    </source>
</reference>
<keyword evidence="1 2" id="KW-0238">DNA-binding</keyword>
<dbReference type="PROSITE" id="PS51755">
    <property type="entry name" value="OMPR_PHOB"/>
    <property type="match status" value="1"/>
</dbReference>
<comment type="caution">
    <text evidence="4">The sequence shown here is derived from an EMBL/GenBank/DDBJ whole genome shotgun (WGS) entry which is preliminary data.</text>
</comment>
<dbReference type="AlphaFoldDB" id="A0A9D1CMU0"/>
<reference evidence="4" key="1">
    <citation type="submission" date="2020-10" db="EMBL/GenBank/DDBJ databases">
        <authorList>
            <person name="Gilroy R."/>
        </authorList>
    </citation>
    <scope>NUCLEOTIDE SEQUENCE</scope>
    <source>
        <strain evidence="4">13361</strain>
    </source>
</reference>
<evidence type="ECO:0000313" key="5">
    <source>
        <dbReference type="Proteomes" id="UP000886796"/>
    </source>
</evidence>
<sequence>MDEIWDPDSDSDEHTVVVHVNRLRERFRTNPDFEIITVRGLGYKAVRLC</sequence>
<dbReference type="Gene3D" id="1.10.10.10">
    <property type="entry name" value="Winged helix-like DNA-binding domain superfamily/Winged helix DNA-binding domain"/>
    <property type="match status" value="1"/>
</dbReference>
<dbReference type="InterPro" id="IPR001867">
    <property type="entry name" value="OmpR/PhoB-type_DNA-bd"/>
</dbReference>
<name>A0A9D1CMU0_9FIRM</name>
<protein>
    <submittedName>
        <fullName evidence="4">Winged helix-turn-helix transcriptional regulator</fullName>
    </submittedName>
</protein>
<feature type="domain" description="OmpR/PhoB-type" evidence="3">
    <location>
        <begin position="1"/>
        <end position="47"/>
    </location>
</feature>
<gene>
    <name evidence="4" type="ORF">IAB74_09170</name>
</gene>
<dbReference type="GO" id="GO:0006355">
    <property type="term" value="P:regulation of DNA-templated transcription"/>
    <property type="evidence" value="ECO:0007669"/>
    <property type="project" value="InterPro"/>
</dbReference>
<evidence type="ECO:0000256" key="1">
    <source>
        <dbReference type="ARBA" id="ARBA00023125"/>
    </source>
</evidence>
<proteinExistence type="predicted"/>
<dbReference type="SUPFAM" id="SSF46894">
    <property type="entry name" value="C-terminal effector domain of the bipartite response regulators"/>
    <property type="match status" value="1"/>
</dbReference>
<dbReference type="InterPro" id="IPR036388">
    <property type="entry name" value="WH-like_DNA-bd_sf"/>
</dbReference>
<dbReference type="Proteomes" id="UP000886796">
    <property type="component" value="Unassembled WGS sequence"/>
</dbReference>
<accession>A0A9D1CMU0</accession>
<dbReference type="InterPro" id="IPR016032">
    <property type="entry name" value="Sig_transdc_resp-reg_C-effctor"/>
</dbReference>